<keyword evidence="2" id="KW-1185">Reference proteome</keyword>
<dbReference type="KEGG" id="fpr:FP2_25840"/>
<organism evidence="1 2">
    <name type="scientific">Faecalibacterium prausnitzii L2-6</name>
    <dbReference type="NCBI Taxonomy" id="718252"/>
    <lineage>
        <taxon>Bacteria</taxon>
        <taxon>Bacillati</taxon>
        <taxon>Bacillota</taxon>
        <taxon>Clostridia</taxon>
        <taxon>Eubacteriales</taxon>
        <taxon>Oscillospiraceae</taxon>
        <taxon>Faecalibacterium</taxon>
    </lineage>
</organism>
<dbReference type="BioCyc" id="FPRA718252:G1375-2212-MONOMER"/>
<dbReference type="HOGENOM" id="CLU_220709_0_1_9"/>
<gene>
    <name evidence="1" type="ORF">FP2_25840</name>
</gene>
<accession>D4K0U7</accession>
<reference evidence="1 2" key="1">
    <citation type="submission" date="2010-03" db="EMBL/GenBank/DDBJ databases">
        <title>The genome sequence of Faecalibacterium prausnitzii L2/6.</title>
        <authorList>
            <consortium name="metaHIT consortium -- http://www.metahit.eu/"/>
            <person name="Pajon A."/>
            <person name="Turner K."/>
            <person name="Parkhill J."/>
            <person name="Duncan S."/>
            <person name="Flint H."/>
        </authorList>
    </citation>
    <scope>NUCLEOTIDE SEQUENCE [LARGE SCALE GENOMIC DNA]</scope>
    <source>
        <strain evidence="2">L2-6</strain>
    </source>
</reference>
<protein>
    <submittedName>
        <fullName evidence="1">Uncharacterized protein</fullName>
    </submittedName>
</protein>
<proteinExistence type="predicted"/>
<dbReference type="AlphaFoldDB" id="D4K0U7"/>
<dbReference type="Proteomes" id="UP000008804">
    <property type="component" value="Chromosome"/>
</dbReference>
<sequence length="34" mass="3998">MNSIFSFMLSVAAGVVANYIYKWLGRWFNKDCKH</sequence>
<reference evidence="1 2" key="2">
    <citation type="submission" date="2010-03" db="EMBL/GenBank/DDBJ databases">
        <authorList>
            <person name="Pajon A."/>
        </authorList>
    </citation>
    <scope>NUCLEOTIDE SEQUENCE [LARGE SCALE GENOMIC DNA]</scope>
    <source>
        <strain evidence="2">L2-6</strain>
    </source>
</reference>
<evidence type="ECO:0000313" key="1">
    <source>
        <dbReference type="EMBL" id="CBK99896.1"/>
    </source>
</evidence>
<evidence type="ECO:0000313" key="2">
    <source>
        <dbReference type="Proteomes" id="UP000008804"/>
    </source>
</evidence>
<name>D4K0U7_9FIRM</name>
<dbReference type="EMBL" id="FP929045">
    <property type="protein sequence ID" value="CBK99896.1"/>
    <property type="molecule type" value="Genomic_DNA"/>
</dbReference>